<dbReference type="Proteomes" id="UP001207742">
    <property type="component" value="Unassembled WGS sequence"/>
</dbReference>
<evidence type="ECO:0000259" key="2">
    <source>
        <dbReference type="Pfam" id="PF12146"/>
    </source>
</evidence>
<organism evidence="3 4">
    <name type="scientific">Chitinophaga nivalis</name>
    <dbReference type="NCBI Taxonomy" id="2991709"/>
    <lineage>
        <taxon>Bacteria</taxon>
        <taxon>Pseudomonadati</taxon>
        <taxon>Bacteroidota</taxon>
        <taxon>Chitinophagia</taxon>
        <taxon>Chitinophagales</taxon>
        <taxon>Chitinophagaceae</taxon>
        <taxon>Chitinophaga</taxon>
    </lineage>
</organism>
<dbReference type="RefSeq" id="WP_264734433.1">
    <property type="nucleotide sequence ID" value="NZ_JAPDNR010000001.1"/>
</dbReference>
<dbReference type="PANTHER" id="PTHR43265:SF1">
    <property type="entry name" value="ESTERASE ESTD"/>
    <property type="match status" value="1"/>
</dbReference>
<keyword evidence="1" id="KW-0732">Signal</keyword>
<feature type="domain" description="Serine aminopeptidase S33" evidence="2">
    <location>
        <begin position="194"/>
        <end position="294"/>
    </location>
</feature>
<reference evidence="3 4" key="1">
    <citation type="submission" date="2022-10" db="EMBL/GenBank/DDBJ databases">
        <title>Chitinophaga nivalis PC15 sp. nov., isolated from Pyeongchang county, South Korea.</title>
        <authorList>
            <person name="Trinh H.N."/>
        </authorList>
    </citation>
    <scope>NUCLEOTIDE SEQUENCE [LARGE SCALE GENOMIC DNA]</scope>
    <source>
        <strain evidence="3 4">PC14</strain>
    </source>
</reference>
<evidence type="ECO:0000256" key="1">
    <source>
        <dbReference type="SAM" id="SignalP"/>
    </source>
</evidence>
<evidence type="ECO:0000313" key="4">
    <source>
        <dbReference type="Proteomes" id="UP001207742"/>
    </source>
</evidence>
<keyword evidence="3" id="KW-0378">Hydrolase</keyword>
<dbReference type="InterPro" id="IPR022742">
    <property type="entry name" value="Hydrolase_4"/>
</dbReference>
<dbReference type="Gene3D" id="3.40.50.1820">
    <property type="entry name" value="alpha/beta hydrolase"/>
    <property type="match status" value="1"/>
</dbReference>
<feature type="chain" id="PRO_5046821589" evidence="1">
    <location>
        <begin position="26"/>
        <end position="475"/>
    </location>
</feature>
<accession>A0ABT3IUR6</accession>
<feature type="signal peptide" evidence="1">
    <location>
        <begin position="1"/>
        <end position="25"/>
    </location>
</feature>
<evidence type="ECO:0000313" key="3">
    <source>
        <dbReference type="EMBL" id="MCW3487626.1"/>
    </source>
</evidence>
<dbReference type="Pfam" id="PF12146">
    <property type="entry name" value="Hydrolase_4"/>
    <property type="match status" value="1"/>
</dbReference>
<proteinExistence type="predicted"/>
<name>A0ABT3IUR6_9BACT</name>
<gene>
    <name evidence="3" type="ORF">OL497_27255</name>
</gene>
<keyword evidence="4" id="KW-1185">Reference proteome</keyword>
<dbReference type="EMBL" id="JAPDNS010000002">
    <property type="protein sequence ID" value="MCW3487626.1"/>
    <property type="molecule type" value="Genomic_DNA"/>
</dbReference>
<dbReference type="PANTHER" id="PTHR43265">
    <property type="entry name" value="ESTERASE ESTD"/>
    <property type="match status" value="1"/>
</dbReference>
<protein>
    <submittedName>
        <fullName evidence="3">Alpha/beta hydrolase</fullName>
    </submittedName>
</protein>
<dbReference type="SUPFAM" id="SSF53474">
    <property type="entry name" value="alpha/beta-Hydrolases"/>
    <property type="match status" value="1"/>
</dbReference>
<dbReference type="InterPro" id="IPR029058">
    <property type="entry name" value="AB_hydrolase_fold"/>
</dbReference>
<dbReference type="InterPro" id="IPR053145">
    <property type="entry name" value="AB_hydrolase_Est10"/>
</dbReference>
<dbReference type="GO" id="GO:0016787">
    <property type="term" value="F:hydrolase activity"/>
    <property type="evidence" value="ECO:0007669"/>
    <property type="project" value="UniProtKB-KW"/>
</dbReference>
<comment type="caution">
    <text evidence="3">The sequence shown here is derived from an EMBL/GenBank/DDBJ whole genome shotgun (WGS) entry which is preliminary data.</text>
</comment>
<sequence>MHRISLLVMISCLCSCLLFTNQGYAQQLAGDWHGNVAFLPIQLHITWDSTAHRYKTTMDSPKQQAFGLPFNSFQVTDDSITAGISTIQATLSARIISPDSISGKWQQGNNRVLLSLRRSTLSITLPPRPQEPLLPLPYRSEDVTYTNTDKSITYSGTLTTPLKGGPFPAVLLISGSGPQNRNSEFYGHKPFLVLSDYLTRQGIAVLRVDDRGTAQTTGIYATATVTDFAVDARTNIAYLRSRKDLINPSSIGIIGHSEGGIIGPMVAAGNKDIAFLVMLAGPGAKGKDVLIAQNKALFQQSGADTSALKTYLTLYGKLVDLCLEQDTTGLYVKANKLVQQWETAQSSAVKAQFGITPANVGQQTQTFIRFMCKPEFKSILAYDPQPFLRNIQCPVLALNGSKDLQVVPDFNLAGIAKICRDNGNKKVTTRELPGLNHLFQTASTGAPAEYSQISETFSPIAMELIGSWIKQQVSR</sequence>